<protein>
    <submittedName>
        <fullName evidence="1">Uncharacterized protein</fullName>
    </submittedName>
</protein>
<name>A0ACC8XHT9_9FIRM</name>
<dbReference type="Proteomes" id="UP000188637">
    <property type="component" value="Unassembled WGS sequence"/>
</dbReference>
<feature type="non-terminal residue" evidence="1">
    <location>
        <position position="350"/>
    </location>
</feature>
<keyword evidence="2" id="KW-1185">Reference proteome</keyword>
<gene>
    <name evidence="1" type="ORF">AN640_05965</name>
</gene>
<proteinExistence type="predicted"/>
<comment type="caution">
    <text evidence="1">The sequence shown here is derived from an EMBL/GenBank/DDBJ whole genome shotgun (WGS) entry which is preliminary data.</text>
</comment>
<organism evidence="1 2">
    <name type="scientific">Candidatus Epulonipiscium fishelsonii</name>
    <dbReference type="NCBI Taxonomy" id="77094"/>
    <lineage>
        <taxon>Bacteria</taxon>
        <taxon>Bacillati</taxon>
        <taxon>Bacillota</taxon>
        <taxon>Clostridia</taxon>
        <taxon>Lachnospirales</taxon>
        <taxon>Lachnospiraceae</taxon>
        <taxon>Candidatus Epulonipiscium</taxon>
    </lineage>
</organism>
<accession>A0ACC8XHT9</accession>
<dbReference type="EMBL" id="LJHD01000131">
    <property type="protein sequence ID" value="ONI43890.1"/>
    <property type="molecule type" value="Genomic_DNA"/>
</dbReference>
<reference evidence="1" key="1">
    <citation type="submission" date="2016-08" db="EMBL/GenBank/DDBJ databases">
        <authorList>
            <person name="Ngugi D.K."/>
            <person name="Miyake S."/>
            <person name="Stingl U."/>
        </authorList>
    </citation>
    <scope>NUCLEOTIDE SEQUENCE</scope>
    <source>
        <strain evidence="1">SCG-D08WGA-EpuloA1</strain>
    </source>
</reference>
<evidence type="ECO:0000313" key="1">
    <source>
        <dbReference type="EMBL" id="ONI43890.1"/>
    </source>
</evidence>
<evidence type="ECO:0000313" key="2">
    <source>
        <dbReference type="Proteomes" id="UP000188637"/>
    </source>
</evidence>
<sequence length="350" mass="40659">MIEGTDNKINIVLFKYDLRMSWTPITNKFIEELEIAFKNMGHIVTIIDFDKYMLHKNSMNLCYVINSDGISIVFEDREQSTTDFDYGLPKGLIKVDYVINFCFTLAFIPSLLKIFSDNNVIVGTLLLDNPARQACYGILSKNVPKKNIFVGMFAESFLNSYEKYIDNTGILTHLMQAGSKALNNKKNIDVIMTANLIEPDLPEDRINKLIEKKEIKESEITIFKKFAKEVYDKAFSDFNKTMEECMEEVILENEDIQLAMNILDLKQILFEGVYREVDWCRRMKYRQKVVKALLDNDIEVEFWLNSKNKLFNEYPNFKDNGKLPYPEIVEKIAESKILLQDLYPVKNGGS</sequence>